<sequence>MDDMLKQNKLLIIIFLSFILIVSLGRQIYLFYQHRYIVNIDKVLKKFAKKYNVSNFTKTNNFDFKDLLEKANEVFNDKTSTIYDKYLAVKVLSRIAKTSEMITKYKEITGRDINQK</sequence>
<dbReference type="Proteomes" id="UP000236182">
    <property type="component" value="Unassembled WGS sequence"/>
</dbReference>
<proteinExistence type="predicted"/>
<protein>
    <submittedName>
        <fullName evidence="1">Uncharacterized protein</fullName>
    </submittedName>
</protein>
<dbReference type="EMBL" id="PPEI02000014">
    <property type="protein sequence ID" value="PWN59159.1"/>
    <property type="molecule type" value="Genomic_DNA"/>
</dbReference>
<comment type="caution">
    <text evidence="1">The sequence shown here is derived from an EMBL/GenBank/DDBJ whole genome shotgun (WGS) entry which is preliminary data.</text>
</comment>
<name>A0A316WDP1_9FLAO</name>
<keyword evidence="2" id="KW-1185">Reference proteome</keyword>
<dbReference type="RefSeq" id="WP_109624074.1">
    <property type="nucleotide sequence ID" value="NZ_PPEI02000014.1"/>
</dbReference>
<dbReference type="AlphaFoldDB" id="A0A316WDP1"/>
<organism evidence="1 2">
    <name type="scientific">Chryseobacterium oncorhynchi</name>
    <dbReference type="NCBI Taxonomy" id="741074"/>
    <lineage>
        <taxon>Bacteria</taxon>
        <taxon>Pseudomonadati</taxon>
        <taxon>Bacteroidota</taxon>
        <taxon>Flavobacteriia</taxon>
        <taxon>Flavobacteriales</taxon>
        <taxon>Weeksellaceae</taxon>
        <taxon>Chryseobacterium group</taxon>
        <taxon>Chryseobacterium</taxon>
    </lineage>
</organism>
<evidence type="ECO:0000313" key="2">
    <source>
        <dbReference type="Proteomes" id="UP000236182"/>
    </source>
</evidence>
<evidence type="ECO:0000313" key="1">
    <source>
        <dbReference type="EMBL" id="PWN59159.1"/>
    </source>
</evidence>
<gene>
    <name evidence="1" type="ORF">C1638_021930</name>
</gene>
<reference evidence="1" key="1">
    <citation type="submission" date="2018-04" db="EMBL/GenBank/DDBJ databases">
        <title>Draft Genome Sequences of Chryseobacterium lactis NCTC11390T isolated from milk, Chryseobacterium oncorhynchi 701B-08T from rainbow trout, and Chryseobacterium viscerum 687B-08T from diseased fish.</title>
        <authorList>
            <person name="Jeong J.-J."/>
            <person name="Lee Y.J."/>
            <person name="Pathiraja D."/>
            <person name="Park B."/>
            <person name="Choi I.-G."/>
            <person name="Kim K.D."/>
        </authorList>
    </citation>
    <scope>NUCLEOTIDE SEQUENCE [LARGE SCALE GENOMIC DNA]</scope>
    <source>
        <strain evidence="1">701B-08</strain>
    </source>
</reference>
<accession>A0A316WDP1</accession>